<evidence type="ECO:0000256" key="4">
    <source>
        <dbReference type="ARBA" id="ARBA00022500"/>
    </source>
</evidence>
<keyword evidence="11" id="KW-0325">Glycoprotein</keyword>
<dbReference type="GO" id="GO:0034612">
    <property type="term" value="P:response to tumor necrosis factor"/>
    <property type="evidence" value="ECO:0007669"/>
    <property type="project" value="InterPro"/>
</dbReference>
<keyword evidence="4" id="KW-0145">Chemotaxis</keyword>
<protein>
    <recommendedName>
        <fullName evidence="3">C-X-C motif chemokine 16</fullName>
    </recommendedName>
    <alternativeName>
        <fullName evidence="12">Transmembrane chemokine CXCL16</fullName>
    </alternativeName>
</protein>
<comment type="similarity">
    <text evidence="2">Belongs to the intercrine alpha (chemokine CxC) family.</text>
</comment>
<dbReference type="GO" id="GO:0005041">
    <property type="term" value="F:low-density lipoprotein particle receptor activity"/>
    <property type="evidence" value="ECO:0007669"/>
    <property type="project" value="InterPro"/>
</dbReference>
<evidence type="ECO:0000256" key="5">
    <source>
        <dbReference type="ARBA" id="ARBA00022514"/>
    </source>
</evidence>
<evidence type="ECO:0000256" key="1">
    <source>
        <dbReference type="ARBA" id="ARBA00004479"/>
    </source>
</evidence>
<dbReference type="PANTHER" id="PTHR14385:SF0">
    <property type="entry name" value="C-X-C MOTIF CHEMOKINE 16"/>
    <property type="match status" value="1"/>
</dbReference>
<dbReference type="GO" id="GO:0008009">
    <property type="term" value="F:chemokine activity"/>
    <property type="evidence" value="ECO:0007669"/>
    <property type="project" value="InterPro"/>
</dbReference>
<keyword evidence="8" id="KW-1133">Transmembrane helix</keyword>
<gene>
    <name evidence="14" type="ORF">CK820_G0036942</name>
</gene>
<evidence type="ECO:0000256" key="2">
    <source>
        <dbReference type="ARBA" id="ARBA00010665"/>
    </source>
</evidence>
<dbReference type="GO" id="GO:0048247">
    <property type="term" value="P:lymphocyte chemotaxis"/>
    <property type="evidence" value="ECO:0007669"/>
    <property type="project" value="InterPro"/>
</dbReference>
<keyword evidence="6" id="KW-0812">Transmembrane</keyword>
<dbReference type="GO" id="GO:0030307">
    <property type="term" value="P:positive regulation of cell growth"/>
    <property type="evidence" value="ECO:0007669"/>
    <property type="project" value="InterPro"/>
</dbReference>
<dbReference type="GO" id="GO:0016020">
    <property type="term" value="C:membrane"/>
    <property type="evidence" value="ECO:0007669"/>
    <property type="project" value="UniProtKB-SubCell"/>
</dbReference>
<evidence type="ECO:0000256" key="9">
    <source>
        <dbReference type="ARBA" id="ARBA00023136"/>
    </source>
</evidence>
<keyword evidence="9" id="KW-0472">Membrane</keyword>
<accession>A0A2J8KQR5</accession>
<dbReference type="EMBL" id="NBAG03000347">
    <property type="protein sequence ID" value="PNI37364.1"/>
    <property type="molecule type" value="Genomic_DNA"/>
</dbReference>
<dbReference type="Proteomes" id="UP000236370">
    <property type="component" value="Unassembled WGS sequence"/>
</dbReference>
<feature type="non-terminal residue" evidence="14">
    <location>
        <position position="94"/>
    </location>
</feature>
<evidence type="ECO:0000256" key="6">
    <source>
        <dbReference type="ARBA" id="ARBA00022692"/>
    </source>
</evidence>
<evidence type="ECO:0000313" key="14">
    <source>
        <dbReference type="EMBL" id="PNI37364.1"/>
    </source>
</evidence>
<feature type="domain" description="C-X-C motif chemokine 16" evidence="13">
    <location>
        <begin position="1"/>
        <end position="64"/>
    </location>
</feature>
<proteinExistence type="inferred from homology"/>
<evidence type="ECO:0000256" key="10">
    <source>
        <dbReference type="ARBA" id="ARBA00023157"/>
    </source>
</evidence>
<evidence type="ECO:0000313" key="15">
    <source>
        <dbReference type="Proteomes" id="UP000236370"/>
    </source>
</evidence>
<evidence type="ECO:0000256" key="12">
    <source>
        <dbReference type="ARBA" id="ARBA00032815"/>
    </source>
</evidence>
<evidence type="ECO:0000256" key="11">
    <source>
        <dbReference type="ARBA" id="ARBA00023180"/>
    </source>
</evidence>
<dbReference type="PANTHER" id="PTHR14385">
    <property type="entry name" value="CXC CHEMOKINE LIGAND"/>
    <property type="match status" value="1"/>
</dbReference>
<evidence type="ECO:0000256" key="3">
    <source>
        <dbReference type="ARBA" id="ARBA00017995"/>
    </source>
</evidence>
<dbReference type="InterPro" id="IPR026296">
    <property type="entry name" value="CXCL16"/>
</dbReference>
<dbReference type="AlphaFoldDB" id="A0A2J8KQR5"/>
<sequence length="94" mass="10654">MNHLRKHLRAYHRCLYYTRFQFLSWSVCGGNKDPWVRELMSCLDLKECGHAYSGIVAHQKHLLPTSPPISQASEGASSDIHTPAQMLLSTLQST</sequence>
<name>A0A2J8KQR5_PANTR</name>
<dbReference type="GO" id="GO:0030335">
    <property type="term" value="P:positive regulation of cell migration"/>
    <property type="evidence" value="ECO:0007669"/>
    <property type="project" value="InterPro"/>
</dbReference>
<keyword evidence="7" id="KW-0732">Signal</keyword>
<evidence type="ECO:0000256" key="8">
    <source>
        <dbReference type="ARBA" id="ARBA00022989"/>
    </source>
</evidence>
<dbReference type="GO" id="GO:0034341">
    <property type="term" value="P:response to type II interferon"/>
    <property type="evidence" value="ECO:0007669"/>
    <property type="project" value="InterPro"/>
</dbReference>
<evidence type="ECO:0000256" key="7">
    <source>
        <dbReference type="ARBA" id="ARBA00022729"/>
    </source>
</evidence>
<dbReference type="InterPro" id="IPR048585">
    <property type="entry name" value="CXCL16_dom"/>
</dbReference>
<evidence type="ECO:0000259" key="13">
    <source>
        <dbReference type="Pfam" id="PF20902"/>
    </source>
</evidence>
<keyword evidence="10" id="KW-1015">Disulfide bond</keyword>
<dbReference type="Pfam" id="PF20902">
    <property type="entry name" value="CXCL16"/>
    <property type="match status" value="1"/>
</dbReference>
<dbReference type="GO" id="GO:0006898">
    <property type="term" value="P:receptor-mediated endocytosis"/>
    <property type="evidence" value="ECO:0007669"/>
    <property type="project" value="InterPro"/>
</dbReference>
<dbReference type="GO" id="GO:0005044">
    <property type="term" value="F:scavenger receptor activity"/>
    <property type="evidence" value="ECO:0007669"/>
    <property type="project" value="InterPro"/>
</dbReference>
<keyword evidence="5" id="KW-0202">Cytokine</keyword>
<reference evidence="14 15" key="1">
    <citation type="submission" date="2017-12" db="EMBL/GenBank/DDBJ databases">
        <title>High-resolution comparative analysis of great ape genomes.</title>
        <authorList>
            <person name="Pollen A."/>
            <person name="Hastie A."/>
            <person name="Hormozdiari F."/>
            <person name="Dougherty M."/>
            <person name="Liu R."/>
            <person name="Chaisson M."/>
            <person name="Hoppe E."/>
            <person name="Hill C."/>
            <person name="Pang A."/>
            <person name="Hillier L."/>
            <person name="Baker C."/>
            <person name="Armstrong J."/>
            <person name="Shendure J."/>
            <person name="Paten B."/>
            <person name="Wilson R."/>
            <person name="Chao H."/>
            <person name="Schneider V."/>
            <person name="Ventura M."/>
            <person name="Kronenberg Z."/>
            <person name="Murali S."/>
            <person name="Gordon D."/>
            <person name="Cantsilieris S."/>
            <person name="Munson K."/>
            <person name="Nelson B."/>
            <person name="Raja A."/>
            <person name="Underwood J."/>
            <person name="Diekhans M."/>
            <person name="Fiddes I."/>
            <person name="Haussler D."/>
            <person name="Eichler E."/>
        </authorList>
    </citation>
    <scope>NUCLEOTIDE SEQUENCE [LARGE SCALE GENOMIC DNA]</scope>
    <source>
        <strain evidence="14">Yerkes chimp pedigree #C0471</strain>
    </source>
</reference>
<comment type="subcellular location">
    <subcellularLocation>
        <location evidence="1">Membrane</location>
        <topology evidence="1">Single-pass type I membrane protein</topology>
    </subcellularLocation>
</comment>
<organism evidence="14 15">
    <name type="scientific">Pan troglodytes</name>
    <name type="common">Chimpanzee</name>
    <dbReference type="NCBI Taxonomy" id="9598"/>
    <lineage>
        <taxon>Eukaryota</taxon>
        <taxon>Metazoa</taxon>
        <taxon>Chordata</taxon>
        <taxon>Craniata</taxon>
        <taxon>Vertebrata</taxon>
        <taxon>Euteleostomi</taxon>
        <taxon>Mammalia</taxon>
        <taxon>Eutheria</taxon>
        <taxon>Euarchontoglires</taxon>
        <taxon>Primates</taxon>
        <taxon>Haplorrhini</taxon>
        <taxon>Catarrhini</taxon>
        <taxon>Hominidae</taxon>
        <taxon>Pan</taxon>
    </lineage>
</organism>
<comment type="caution">
    <text evidence="14">The sequence shown here is derived from an EMBL/GenBank/DDBJ whole genome shotgun (WGS) entry which is preliminary data.</text>
</comment>
<dbReference type="GO" id="GO:0005615">
    <property type="term" value="C:extracellular space"/>
    <property type="evidence" value="ECO:0007669"/>
    <property type="project" value="UniProtKB-KW"/>
</dbReference>